<organism evidence="1 2">
    <name type="scientific">Corynebacterium mustelae</name>
    <dbReference type="NCBI Taxonomy" id="571915"/>
    <lineage>
        <taxon>Bacteria</taxon>
        <taxon>Bacillati</taxon>
        <taxon>Actinomycetota</taxon>
        <taxon>Actinomycetes</taxon>
        <taxon>Mycobacteriales</taxon>
        <taxon>Corynebacteriaceae</taxon>
        <taxon>Corynebacterium</taxon>
    </lineage>
</organism>
<protein>
    <submittedName>
        <fullName evidence="1">Uncharacterized protein</fullName>
    </submittedName>
</protein>
<accession>A0A0G3H6C5</accession>
<dbReference type="EMBL" id="CP011543">
    <property type="protein sequence ID" value="AKK07403.1"/>
    <property type="molecule type" value="Genomic_DNA"/>
</dbReference>
<dbReference type="KEGG" id="cmv:CMUST_15570"/>
<keyword evidence="2" id="KW-1185">Reference proteome</keyword>
<dbReference type="InterPro" id="IPR046609">
    <property type="entry name" value="DUF6668"/>
</dbReference>
<sequence>MAAVLSSINLVAGGLLPVCEEPLWTAVVCEGDSSSFSPAFWLVGAHGGAGCSVLAEMLGPAGDAGQRWPSADEFPLCVVVARASVRELERAHQVVLQGLGGEIGAARLLGLVVVHHVPGKLPKPVRDKLEVLEALTSVWVVPFISGLQVAPLDGLAVWVPGDQVGGGRRRDRKKPVVEQVPPAVVEFGAAVFQAARDAARGAGGSDDEKCCESN</sequence>
<geneLocation type="plasmid" evidence="1 2">
    <name>pCmus45274</name>
</geneLocation>
<dbReference type="OrthoDB" id="4549550at2"/>
<dbReference type="AlphaFoldDB" id="A0A0G3H6C5"/>
<name>A0A0G3H6C5_9CORY</name>
<dbReference type="RefSeq" id="WP_052844868.1">
    <property type="nucleotide sequence ID" value="NZ_CP011543.1"/>
</dbReference>
<dbReference type="PATRIC" id="fig|571915.4.peg.3342"/>
<keyword evidence="1" id="KW-0614">Plasmid</keyword>
<proteinExistence type="predicted"/>
<reference evidence="2" key="2">
    <citation type="submission" date="2015-05" db="EMBL/GenBank/DDBJ databases">
        <title>Complete genome sequence of Corynebacterium mustelae DSM 45274, isolated from various tissues of a male ferret with lethal sepsis.</title>
        <authorList>
            <person name="Ruckert C."/>
            <person name="Albersmeier A."/>
            <person name="Winkler A."/>
            <person name="Tauch A."/>
        </authorList>
    </citation>
    <scope>NUCLEOTIDE SEQUENCE [LARGE SCALE GENOMIC DNA]</scope>
    <source>
        <strain evidence="2">DSM 45274</strain>
        <plasmid evidence="2">Plasmid pCmus45274</plasmid>
    </source>
</reference>
<reference evidence="1 2" key="1">
    <citation type="journal article" date="2015" name="Genome Announc.">
        <title>Complete Genome Sequence of the Type Strain Corynebacterium mustelae DSM 45274, Isolated from Various Tissues of a Male Ferret with Lethal Sepsis.</title>
        <authorList>
            <person name="Ruckert C."/>
            <person name="Eimer J."/>
            <person name="Winkler A."/>
            <person name="Tauch A."/>
        </authorList>
    </citation>
    <scope>NUCLEOTIDE SEQUENCE [LARGE SCALE GENOMIC DNA]</scope>
    <source>
        <strain evidence="1 2">DSM 45274</strain>
        <plasmid evidence="2">Plasmid pCmus45274</plasmid>
    </source>
</reference>
<evidence type="ECO:0000313" key="2">
    <source>
        <dbReference type="Proteomes" id="UP000035199"/>
    </source>
</evidence>
<evidence type="ECO:0000313" key="1">
    <source>
        <dbReference type="EMBL" id="AKK07403.1"/>
    </source>
</evidence>
<dbReference type="Pfam" id="PF20373">
    <property type="entry name" value="DUF6668"/>
    <property type="match status" value="1"/>
</dbReference>
<gene>
    <name evidence="1" type="ORF">CMUST_15570</name>
</gene>
<dbReference type="Proteomes" id="UP000035199">
    <property type="component" value="Plasmid pCmus45274"/>
</dbReference>